<dbReference type="GO" id="GO:0006397">
    <property type="term" value="P:mRNA processing"/>
    <property type="evidence" value="ECO:0007669"/>
    <property type="project" value="InterPro"/>
</dbReference>
<evidence type="ECO:0000256" key="1">
    <source>
        <dbReference type="SAM" id="MobiDB-lite"/>
    </source>
</evidence>
<protein>
    <submittedName>
        <fullName evidence="2">Uncharacterized protein</fullName>
    </submittedName>
</protein>
<feature type="region of interest" description="Disordered" evidence="1">
    <location>
        <begin position="1"/>
        <end position="146"/>
    </location>
</feature>
<dbReference type="GO" id="GO:0061630">
    <property type="term" value="F:ubiquitin protein ligase activity"/>
    <property type="evidence" value="ECO:0007669"/>
    <property type="project" value="InterPro"/>
</dbReference>
<accession>A0A1L3KP62</accession>
<name>A0A1L3KP62_9VIRU</name>
<feature type="compositionally biased region" description="Basic and acidic residues" evidence="1">
    <location>
        <begin position="47"/>
        <end position="82"/>
    </location>
</feature>
<feature type="compositionally biased region" description="Basic and acidic residues" evidence="1">
    <location>
        <begin position="108"/>
        <end position="146"/>
    </location>
</feature>
<dbReference type="GO" id="GO:0006511">
    <property type="term" value="P:ubiquitin-dependent protein catabolic process"/>
    <property type="evidence" value="ECO:0007669"/>
    <property type="project" value="TreeGrafter"/>
</dbReference>
<dbReference type="InterPro" id="IPR033489">
    <property type="entry name" value="RBBP6"/>
</dbReference>
<dbReference type="GO" id="GO:0016567">
    <property type="term" value="P:protein ubiquitination"/>
    <property type="evidence" value="ECO:0007669"/>
    <property type="project" value="InterPro"/>
</dbReference>
<sequence>MSNIKSKFQDIGKKAKKSQNSEDLSEDDESVMKEKSSSGSVKGGKKKSGDKESKERSIEKQKDKNEDKDENKTGTKNGEKGKSVPSSNKDLNQSSNSENEKDEESQESADKSKSRNKDKSSDKIRKLNKKEDDTEKIEVSKNSNKEMSDKASVIANEGILKYLTGSGDHVTIINELEKVIKALKLKAASEVNGEVTNVDAVVQHQSIQKANKLIYDKLKGIAATDGPKLDIKAKVMIKPKPFSDNMGVKLLHEVPSFFSIVSIQSNDSKNPYVKVHIPNPCPKYIEASQKAFAYGTSEVKFVMRSTGYPHPIEFNPGVNLSMLSKDVIKDGVGPVNIEASKMDYVLNIFGTAFGMCINSQFVLVNVPLTTLHDRSSFAGDLVSTNGMLETQYYDQNIALLPCAAYGHEARYFYDTLKELFEPPHHAMRIGQIARDTFSRTKILNRVGAITDQYTAALNDRYLNYLFSRSVDRNSYLAQHQVLTLPLVSIKIENPSVFEFTIVPVWKREECDGCLLIFALSVDRQKQYLNHLTRLLQSTGLVSFASITDIGSLPPRQLLTDPIIQQLLDGVLTSIDSDEFFTALSCDLMSSWIDTNLVIKSLGTFPCDHVFRIMIVILWYMYFPSVARDNTPTLMYQLFIALEALAENEVSRYITTIGFSNNPGQTGMIKEYSKEDFLNGEVTFPIITSRPPATYKILRLIHDLLVYDCGKATRTRDSVLINTPRMVDVRYFHQPYDFIRACSNTILDGEIRNTFGVQLKLMMNAIHEVIKAYKTTFKDCASRSAFGSTTLSASQLVAYFKNYSPSALASIGIRNHTEINVLRVLGSDSPFVLDCQNLSKASYKNRPQVLFESEGGRWDPIMMQRHNEPLSFELPLYLFLSLRGASSVKSITPPNTTEEFANLLDLQYEGILCGDLIRFVNNLKFGKVGLFNKEALGISNLVTAARADKIFQHFAKLPGFKDIGDIFKILIDQVSHRIDMRAIGFKIVLQPYNSTSYLQTIPQPLNSLYNCDLRLGRELIDDQMKIISPIFVPETSPIALYTNGLIIHRAFVNDLDPFAAFDIENQFNTFDRVVLWSPQLIGRRVRSAIRIIDEDVLRIPNEDGNIDTFVLDEDCPKLLFILTAKTGQFTQQEYNILLPFIEEGRLSVFYPELMVIMNRAILPQNVTTDICGTEQMKEVLCGPTNRRVVLTFGDTISRSYRLATTTQKKKFLFPVSEINQRDIILRGLDDPVQASSSFYVGSWLSWAHGCGDSKQLIVKPSEAYRNQRGEEIINHGQSDQLINKLELGLVNMNNDVRMLTTDDWIKLPIPSMSSEMVAPNLYAEP</sequence>
<organism evidence="2">
    <name type="scientific">Hubei diptera virus 21</name>
    <dbReference type="NCBI Taxonomy" id="1922882"/>
    <lineage>
        <taxon>Viruses</taxon>
        <taxon>Riboviria</taxon>
    </lineage>
</organism>
<proteinExistence type="predicted"/>
<dbReference type="PANTHER" id="PTHR15439:SF0">
    <property type="entry name" value="CELL DIVISION CYCLE AND APOPTOSIS REGULATOR PROTEIN 1-RELATED"/>
    <property type="match status" value="1"/>
</dbReference>
<dbReference type="EMBL" id="KX884697">
    <property type="protein sequence ID" value="APG79177.1"/>
    <property type="molecule type" value="Genomic_RNA"/>
</dbReference>
<dbReference type="PANTHER" id="PTHR15439">
    <property type="entry name" value="RETINOBLASTOMA-BINDING PROTEIN 6"/>
    <property type="match status" value="1"/>
</dbReference>
<reference evidence="2" key="1">
    <citation type="journal article" date="2016" name="Nature">
        <title>Redefining the invertebrate RNA virosphere.</title>
        <authorList>
            <person name="Shi M."/>
            <person name="Lin X.D."/>
            <person name="Tian J.H."/>
            <person name="Chen L.J."/>
            <person name="Chen X."/>
            <person name="Li C.X."/>
            <person name="Qin X.C."/>
            <person name="Li J."/>
            <person name="Cao J.P."/>
            <person name="Eden J.S."/>
            <person name="Buchmann J."/>
            <person name="Wang W."/>
            <person name="Xu J."/>
            <person name="Holmes E.C."/>
            <person name="Zhang Y.Z."/>
        </authorList>
    </citation>
    <scope>NUCLEOTIDE SEQUENCE</scope>
    <source>
        <strain evidence="2">SCM95013</strain>
    </source>
</reference>
<evidence type="ECO:0000313" key="2">
    <source>
        <dbReference type="EMBL" id="APG79177.1"/>
    </source>
</evidence>